<dbReference type="GO" id="GO:0005634">
    <property type="term" value="C:nucleus"/>
    <property type="evidence" value="ECO:0007669"/>
    <property type="project" value="TreeGrafter"/>
</dbReference>
<dbReference type="Gene3D" id="1.10.510.10">
    <property type="entry name" value="Transferase(Phosphotransferase) domain 1"/>
    <property type="match status" value="1"/>
</dbReference>
<dbReference type="GO" id="GO:0005524">
    <property type="term" value="F:ATP binding"/>
    <property type="evidence" value="ECO:0007669"/>
    <property type="project" value="UniProtKB-KW"/>
</dbReference>
<evidence type="ECO:0000256" key="6">
    <source>
        <dbReference type="ARBA" id="ARBA00049280"/>
    </source>
</evidence>
<dbReference type="Gene3D" id="3.30.200.20">
    <property type="entry name" value="Phosphorylase Kinase, domain 1"/>
    <property type="match status" value="1"/>
</dbReference>
<dbReference type="AlphaFoldDB" id="A0A3L6SFH8"/>
<dbReference type="GO" id="GO:0008353">
    <property type="term" value="F:RNA polymerase II CTD heptapeptide repeat kinase activity"/>
    <property type="evidence" value="ECO:0007669"/>
    <property type="project" value="UniProtKB-EC"/>
</dbReference>
<comment type="caution">
    <text evidence="8">The sequence shown here is derived from an EMBL/GenBank/DDBJ whole genome shotgun (WGS) entry which is preliminary data.</text>
</comment>
<comment type="catalytic activity">
    <reaction evidence="6">
        <text>[DNA-directed RNA polymerase] + ATP = phospho-[DNA-directed RNA polymerase] + ADP + H(+)</text>
        <dbReference type="Rhea" id="RHEA:10216"/>
        <dbReference type="Rhea" id="RHEA-COMP:11321"/>
        <dbReference type="Rhea" id="RHEA-COMP:11322"/>
        <dbReference type="ChEBI" id="CHEBI:15378"/>
        <dbReference type="ChEBI" id="CHEBI:30616"/>
        <dbReference type="ChEBI" id="CHEBI:43176"/>
        <dbReference type="ChEBI" id="CHEBI:68546"/>
        <dbReference type="ChEBI" id="CHEBI:456216"/>
        <dbReference type="EC" id="2.7.11.23"/>
    </reaction>
</comment>
<dbReference type="InterPro" id="IPR011009">
    <property type="entry name" value="Kinase-like_dom_sf"/>
</dbReference>
<dbReference type="Pfam" id="PF00069">
    <property type="entry name" value="Pkinase"/>
    <property type="match status" value="1"/>
</dbReference>
<dbReference type="EC" id="2.7.11.23" evidence="2"/>
<evidence type="ECO:0000256" key="2">
    <source>
        <dbReference type="ARBA" id="ARBA00012409"/>
    </source>
</evidence>
<dbReference type="PANTHER" id="PTHR24056:SF395">
    <property type="entry name" value="PROTEIN KINASE DOMAIN-CONTAINING PROTEIN"/>
    <property type="match status" value="1"/>
</dbReference>
<dbReference type="InterPro" id="IPR050108">
    <property type="entry name" value="CDK"/>
</dbReference>
<protein>
    <recommendedName>
        <fullName evidence="2">[RNA-polymerase]-subunit kinase</fullName>
        <ecNumber evidence="2">2.7.11.23</ecNumber>
    </recommendedName>
</protein>
<evidence type="ECO:0000313" key="8">
    <source>
        <dbReference type="EMBL" id="RLN19771.1"/>
    </source>
</evidence>
<dbReference type="InterPro" id="IPR008271">
    <property type="entry name" value="Ser/Thr_kinase_AS"/>
</dbReference>
<dbReference type="EMBL" id="PQIB02000005">
    <property type="protein sequence ID" value="RLN19771.1"/>
    <property type="molecule type" value="Genomic_DNA"/>
</dbReference>
<dbReference type="PANTHER" id="PTHR24056">
    <property type="entry name" value="CELL DIVISION PROTEIN KINASE"/>
    <property type="match status" value="1"/>
</dbReference>
<keyword evidence="3" id="KW-0597">Phosphoprotein</keyword>
<evidence type="ECO:0000256" key="1">
    <source>
        <dbReference type="ARBA" id="ARBA00006485"/>
    </source>
</evidence>
<evidence type="ECO:0000256" key="4">
    <source>
        <dbReference type="ARBA" id="ARBA00022741"/>
    </source>
</evidence>
<dbReference type="PROSITE" id="PS00108">
    <property type="entry name" value="PROTEIN_KINASE_ST"/>
    <property type="match status" value="1"/>
</dbReference>
<evidence type="ECO:0000259" key="7">
    <source>
        <dbReference type="PROSITE" id="PS50011"/>
    </source>
</evidence>
<comment type="similarity">
    <text evidence="1">Belongs to the protein kinase superfamily. CMGC Ser/Thr protein kinase family. CDC2/CDKX subfamily.</text>
</comment>
<dbReference type="Proteomes" id="UP000275267">
    <property type="component" value="Unassembled WGS sequence"/>
</dbReference>
<dbReference type="FunFam" id="1.10.510.10:FF:000790">
    <property type="entry name" value="Cyclin-dependent kinase G-1"/>
    <property type="match status" value="1"/>
</dbReference>
<accession>A0A3L6SFH8</accession>
<dbReference type="InterPro" id="IPR000719">
    <property type="entry name" value="Prot_kinase_dom"/>
</dbReference>
<evidence type="ECO:0000256" key="5">
    <source>
        <dbReference type="ARBA" id="ARBA00022840"/>
    </source>
</evidence>
<keyword evidence="8" id="KW-0418">Kinase</keyword>
<evidence type="ECO:0000256" key="3">
    <source>
        <dbReference type="ARBA" id="ARBA00022553"/>
    </source>
</evidence>
<keyword evidence="9" id="KW-1185">Reference proteome</keyword>
<dbReference type="GO" id="GO:0007346">
    <property type="term" value="P:regulation of mitotic cell cycle"/>
    <property type="evidence" value="ECO:0007669"/>
    <property type="project" value="TreeGrafter"/>
</dbReference>
<dbReference type="PROSITE" id="PS50011">
    <property type="entry name" value="PROTEIN_KINASE_DOM"/>
    <property type="match status" value="1"/>
</dbReference>
<name>A0A3L6SFH8_PANMI</name>
<dbReference type="SUPFAM" id="SSF56112">
    <property type="entry name" value="Protein kinase-like (PK-like)"/>
    <property type="match status" value="1"/>
</dbReference>
<sequence>MAACVVEAAATAAAAARQTRTRMRVAMGTTDDYEGSFGAVVRAAPPRHLPGRRHEFLNEPGGGHATLLREARFLESCAGNPLVVGSHGLARDPATTELCFVMECAGQSLHDALRCQRPRGVPPLPEATVRAAMWLLLMGAKRMHDAHIIHRDIKPQNLLVGDDQMVRFCDFGLAVYMAERPPYEPAGTLWYMAPETLLGKPDYDTLVDTWSLGCVMAELIDGRHLLQGLNYEDQLCAIFGALGMPDDTTWPWFSSTPFATEMPELDKQRCKGSILRCKFPETKLSKEGFEVLSGLLTCNPDKRLTAAAALKHPWFSKIQSPEVPKTEEAVSPLPNPRDRGCCVRDLDFL</sequence>
<organism evidence="8 9">
    <name type="scientific">Panicum miliaceum</name>
    <name type="common">Proso millet</name>
    <name type="synonym">Broomcorn millet</name>
    <dbReference type="NCBI Taxonomy" id="4540"/>
    <lineage>
        <taxon>Eukaryota</taxon>
        <taxon>Viridiplantae</taxon>
        <taxon>Streptophyta</taxon>
        <taxon>Embryophyta</taxon>
        <taxon>Tracheophyta</taxon>
        <taxon>Spermatophyta</taxon>
        <taxon>Magnoliopsida</taxon>
        <taxon>Liliopsida</taxon>
        <taxon>Poales</taxon>
        <taxon>Poaceae</taxon>
        <taxon>PACMAD clade</taxon>
        <taxon>Panicoideae</taxon>
        <taxon>Panicodae</taxon>
        <taxon>Paniceae</taxon>
        <taxon>Panicinae</taxon>
        <taxon>Panicum</taxon>
        <taxon>Panicum sect. Panicum</taxon>
    </lineage>
</organism>
<dbReference type="OrthoDB" id="684975at2759"/>
<gene>
    <name evidence="8" type="ORF">C2845_PM02G03120</name>
</gene>
<keyword evidence="8" id="KW-0808">Transferase</keyword>
<reference evidence="9" key="1">
    <citation type="journal article" date="2019" name="Nat. Commun.">
        <title>The genome of broomcorn millet.</title>
        <authorList>
            <person name="Zou C."/>
            <person name="Miki D."/>
            <person name="Li D."/>
            <person name="Tang Q."/>
            <person name="Xiao L."/>
            <person name="Rajput S."/>
            <person name="Deng P."/>
            <person name="Jia W."/>
            <person name="Huang R."/>
            <person name="Zhang M."/>
            <person name="Sun Y."/>
            <person name="Hu J."/>
            <person name="Fu X."/>
            <person name="Schnable P.S."/>
            <person name="Li F."/>
            <person name="Zhang H."/>
            <person name="Feng B."/>
            <person name="Zhu X."/>
            <person name="Liu R."/>
            <person name="Schnable J.C."/>
            <person name="Zhu J.-K."/>
            <person name="Zhang H."/>
        </authorList>
    </citation>
    <scope>NUCLEOTIDE SEQUENCE [LARGE SCALE GENOMIC DNA]</scope>
</reference>
<evidence type="ECO:0000313" key="9">
    <source>
        <dbReference type="Proteomes" id="UP000275267"/>
    </source>
</evidence>
<proteinExistence type="inferred from homology"/>
<dbReference type="STRING" id="4540.A0A3L6SFH8"/>
<feature type="domain" description="Protein kinase" evidence="7">
    <location>
        <begin position="26"/>
        <end position="315"/>
    </location>
</feature>
<keyword evidence="5" id="KW-0067">ATP-binding</keyword>
<keyword evidence="4" id="KW-0547">Nucleotide-binding</keyword>
<dbReference type="SMART" id="SM00220">
    <property type="entry name" value="S_TKc"/>
    <property type="match status" value="1"/>
</dbReference>